<proteinExistence type="predicted"/>
<name>A0A0D0E3L3_9AGAM</name>
<evidence type="ECO:0000313" key="3">
    <source>
        <dbReference type="Proteomes" id="UP000054538"/>
    </source>
</evidence>
<reference evidence="3" key="2">
    <citation type="submission" date="2015-01" db="EMBL/GenBank/DDBJ databases">
        <title>Evolutionary Origins and Diversification of the Mycorrhizal Mutualists.</title>
        <authorList>
            <consortium name="DOE Joint Genome Institute"/>
            <consortium name="Mycorrhizal Genomics Consortium"/>
            <person name="Kohler A."/>
            <person name="Kuo A."/>
            <person name="Nagy L.G."/>
            <person name="Floudas D."/>
            <person name="Copeland A."/>
            <person name="Barry K.W."/>
            <person name="Cichocki N."/>
            <person name="Veneault-Fourrey C."/>
            <person name="LaButti K."/>
            <person name="Lindquist E.A."/>
            <person name="Lipzen A."/>
            <person name="Lundell T."/>
            <person name="Morin E."/>
            <person name="Murat C."/>
            <person name="Riley R."/>
            <person name="Ohm R."/>
            <person name="Sun H."/>
            <person name="Tunlid A."/>
            <person name="Henrissat B."/>
            <person name="Grigoriev I.V."/>
            <person name="Hibbett D.S."/>
            <person name="Martin F."/>
        </authorList>
    </citation>
    <scope>NUCLEOTIDE SEQUENCE [LARGE SCALE GENOMIC DNA]</scope>
    <source>
        <strain evidence="3">Ve08.2h10</strain>
    </source>
</reference>
<evidence type="ECO:0000256" key="1">
    <source>
        <dbReference type="SAM" id="MobiDB-lite"/>
    </source>
</evidence>
<feature type="region of interest" description="Disordered" evidence="1">
    <location>
        <begin position="127"/>
        <end position="157"/>
    </location>
</feature>
<dbReference type="OrthoDB" id="10251508at2759"/>
<dbReference type="Proteomes" id="UP000054538">
    <property type="component" value="Unassembled WGS sequence"/>
</dbReference>
<accession>A0A0D0E3L3</accession>
<protein>
    <submittedName>
        <fullName evidence="2">Uncharacterized protein</fullName>
    </submittedName>
</protein>
<dbReference type="EMBL" id="KN824879">
    <property type="protein sequence ID" value="KIK98816.1"/>
    <property type="molecule type" value="Genomic_DNA"/>
</dbReference>
<evidence type="ECO:0000313" key="2">
    <source>
        <dbReference type="EMBL" id="KIK98816.1"/>
    </source>
</evidence>
<organism evidence="2 3">
    <name type="scientific">Paxillus rubicundulus Ve08.2h10</name>
    <dbReference type="NCBI Taxonomy" id="930991"/>
    <lineage>
        <taxon>Eukaryota</taxon>
        <taxon>Fungi</taxon>
        <taxon>Dikarya</taxon>
        <taxon>Basidiomycota</taxon>
        <taxon>Agaricomycotina</taxon>
        <taxon>Agaricomycetes</taxon>
        <taxon>Agaricomycetidae</taxon>
        <taxon>Boletales</taxon>
        <taxon>Paxilineae</taxon>
        <taxon>Paxillaceae</taxon>
        <taxon>Paxillus</taxon>
    </lineage>
</organism>
<sequence>MSQSQISSAITYISRRPRSLLSIPTRSLQGRHGLPVLSQNKILLFTLAPSSTTSPELLAELTSMLARLCPAHVGCISAPLPHQYFDPKTHRGPDSCSLSYTFVNGVSFRSTIPGRAEPQVGRWHAGRRRSEQCDGVEHEMTGSLGDTENAEARVSSDVSGVGSEIDWEMVWDRSARAMPFSSPFGLRSGLNLQALPDALRNLK</sequence>
<keyword evidence="3" id="KW-1185">Reference proteome</keyword>
<dbReference type="AlphaFoldDB" id="A0A0D0E3L3"/>
<dbReference type="InParanoid" id="A0A0D0E3L3"/>
<gene>
    <name evidence="2" type="ORF">PAXRUDRAFT_823418</name>
</gene>
<reference evidence="2 3" key="1">
    <citation type="submission" date="2014-04" db="EMBL/GenBank/DDBJ databases">
        <authorList>
            <consortium name="DOE Joint Genome Institute"/>
            <person name="Kuo A."/>
            <person name="Kohler A."/>
            <person name="Jargeat P."/>
            <person name="Nagy L.G."/>
            <person name="Floudas D."/>
            <person name="Copeland A."/>
            <person name="Barry K.W."/>
            <person name="Cichocki N."/>
            <person name="Veneault-Fourrey C."/>
            <person name="LaButti K."/>
            <person name="Lindquist E.A."/>
            <person name="Lipzen A."/>
            <person name="Lundell T."/>
            <person name="Morin E."/>
            <person name="Murat C."/>
            <person name="Sun H."/>
            <person name="Tunlid A."/>
            <person name="Henrissat B."/>
            <person name="Grigoriev I.V."/>
            <person name="Hibbett D.S."/>
            <person name="Martin F."/>
            <person name="Nordberg H.P."/>
            <person name="Cantor M.N."/>
            <person name="Hua S.X."/>
        </authorList>
    </citation>
    <scope>NUCLEOTIDE SEQUENCE [LARGE SCALE GENOMIC DNA]</scope>
    <source>
        <strain evidence="2 3">Ve08.2h10</strain>
    </source>
</reference>
<dbReference type="HOGENOM" id="CLU_1349322_0_0_1"/>
<feature type="compositionally biased region" description="Basic and acidic residues" evidence="1">
    <location>
        <begin position="128"/>
        <end position="140"/>
    </location>
</feature>